<dbReference type="Proteomes" id="UP000292665">
    <property type="component" value="Unassembled WGS sequence"/>
</dbReference>
<dbReference type="SMART" id="SM01095">
    <property type="entry name" value="Cpl-7"/>
    <property type="match status" value="1"/>
</dbReference>
<dbReference type="Pfam" id="PF08230">
    <property type="entry name" value="CW_7"/>
    <property type="match status" value="1"/>
</dbReference>
<organism evidence="2 3">
    <name type="scientific">[Ruminococcus] torques</name>
    <dbReference type="NCBI Taxonomy" id="33039"/>
    <lineage>
        <taxon>Bacteria</taxon>
        <taxon>Bacillati</taxon>
        <taxon>Bacillota</taxon>
        <taxon>Clostridia</taxon>
        <taxon>Lachnospirales</taxon>
        <taxon>Lachnospiraceae</taxon>
        <taxon>Mediterraneibacter</taxon>
    </lineage>
</organism>
<evidence type="ECO:0000313" key="2">
    <source>
        <dbReference type="EMBL" id="RYS75472.1"/>
    </source>
</evidence>
<protein>
    <submittedName>
        <fullName evidence="2">Peptidoglycan-binding protein</fullName>
    </submittedName>
</protein>
<gene>
    <name evidence="2" type="ORF">EAI93_14070</name>
</gene>
<accession>A0A4Q5C4M3</accession>
<evidence type="ECO:0000313" key="3">
    <source>
        <dbReference type="Proteomes" id="UP000292665"/>
    </source>
</evidence>
<dbReference type="AlphaFoldDB" id="A0A4Q5C4M3"/>
<dbReference type="InterPro" id="IPR013168">
    <property type="entry name" value="Cpl_7_lyso_C"/>
</dbReference>
<comment type="caution">
    <text evidence="2">The sequence shown here is derived from an EMBL/GenBank/DDBJ whole genome shotgun (WGS) entry which is preliminary data.</text>
</comment>
<reference evidence="2 3" key="1">
    <citation type="journal article" date="2019" name="Science, e1252229">
        <title>Invertible promoters mediate bacterial phase variation, antibiotic resistance, and host adaptation in the gut.</title>
        <authorList>
            <person name="Jiang X."/>
            <person name="Hall A.B."/>
            <person name="Arthur T.D."/>
            <person name="Plichta D.R."/>
            <person name="Covington C.T."/>
            <person name="Poyet M."/>
            <person name="Crothers J."/>
            <person name="Moses P.L."/>
            <person name="Tolonen A.C."/>
            <person name="Vlamakis H."/>
            <person name="Alm E.J."/>
            <person name="Xavier R.J."/>
        </authorList>
    </citation>
    <scope>NUCLEOTIDE SEQUENCE [LARGE SCALE GENOMIC DNA]</scope>
    <source>
        <strain evidence="3">aa_0143</strain>
    </source>
</reference>
<feature type="domain" description="Cpl-7 lysozyme C-terminal" evidence="1">
    <location>
        <begin position="4"/>
        <end position="45"/>
    </location>
</feature>
<sequence length="45" mass="4935">TKSVAAVAKEVIAGKWGNGKERKNRLEAAGYNYNEVQAKVNAMLR</sequence>
<evidence type="ECO:0000259" key="1">
    <source>
        <dbReference type="SMART" id="SM01095"/>
    </source>
</evidence>
<proteinExistence type="predicted"/>
<dbReference type="EMBL" id="RCYR01000068">
    <property type="protein sequence ID" value="RYS75472.1"/>
    <property type="molecule type" value="Genomic_DNA"/>
</dbReference>
<feature type="non-terminal residue" evidence="2">
    <location>
        <position position="1"/>
    </location>
</feature>
<name>A0A4Q5C4M3_9FIRM</name>